<evidence type="ECO:0000313" key="8">
    <source>
        <dbReference type="EMBL" id="MCW8108766.1"/>
    </source>
</evidence>
<proteinExistence type="predicted"/>
<comment type="caution">
    <text evidence="8">The sequence shown here is derived from an EMBL/GenBank/DDBJ whole genome shotgun (WGS) entry which is preliminary data.</text>
</comment>
<evidence type="ECO:0000256" key="6">
    <source>
        <dbReference type="ARBA" id="ARBA00023136"/>
    </source>
</evidence>
<evidence type="ECO:0000256" key="1">
    <source>
        <dbReference type="ARBA" id="ARBA00004651"/>
    </source>
</evidence>
<keyword evidence="3" id="KW-1003">Cell membrane</keyword>
<feature type="transmembrane region" description="Helical" evidence="7">
    <location>
        <begin position="65"/>
        <end position="88"/>
    </location>
</feature>
<feature type="transmembrane region" description="Helical" evidence="7">
    <location>
        <begin position="171"/>
        <end position="197"/>
    </location>
</feature>
<keyword evidence="9" id="KW-1185">Reference proteome</keyword>
<protein>
    <submittedName>
        <fullName evidence="8">Energy-coupling factor ABC transporter permease</fullName>
    </submittedName>
</protein>
<evidence type="ECO:0000256" key="3">
    <source>
        <dbReference type="ARBA" id="ARBA00022475"/>
    </source>
</evidence>
<dbReference type="RefSeq" id="WP_265617506.1">
    <property type="nucleotide sequence ID" value="NZ_JAPFRD010000010.1"/>
</dbReference>
<dbReference type="EMBL" id="JAPFRD010000010">
    <property type="protein sequence ID" value="MCW8108766.1"/>
    <property type="molecule type" value="Genomic_DNA"/>
</dbReference>
<dbReference type="Proteomes" id="UP001142810">
    <property type="component" value="Unassembled WGS sequence"/>
</dbReference>
<reference evidence="8" key="1">
    <citation type="submission" date="2022-11" db="EMBL/GenBank/DDBJ databases">
        <title>Alteromonas sp. nov., isolated from sea water of the Qingdao.</title>
        <authorList>
            <person name="Wang Q."/>
        </authorList>
    </citation>
    <scope>NUCLEOTIDE SEQUENCE</scope>
    <source>
        <strain evidence="8">ASW11-7</strain>
    </source>
</reference>
<accession>A0ABT3P9N4</accession>
<feature type="transmembrane region" description="Helical" evidence="7">
    <location>
        <begin position="130"/>
        <end position="159"/>
    </location>
</feature>
<evidence type="ECO:0000256" key="7">
    <source>
        <dbReference type="SAM" id="Phobius"/>
    </source>
</evidence>
<organism evidence="8 9">
    <name type="scientific">Alteromonas aquimaris</name>
    <dbReference type="NCBI Taxonomy" id="2998417"/>
    <lineage>
        <taxon>Bacteria</taxon>
        <taxon>Pseudomonadati</taxon>
        <taxon>Pseudomonadota</taxon>
        <taxon>Gammaproteobacteria</taxon>
        <taxon>Alteromonadales</taxon>
        <taxon>Alteromonadaceae</taxon>
        <taxon>Alteromonas/Salinimonas group</taxon>
        <taxon>Alteromonas</taxon>
    </lineage>
</organism>
<keyword evidence="5 7" id="KW-1133">Transmembrane helix</keyword>
<keyword evidence="6 7" id="KW-0472">Membrane</keyword>
<evidence type="ECO:0000313" key="9">
    <source>
        <dbReference type="Proteomes" id="UP001142810"/>
    </source>
</evidence>
<name>A0ABT3P9N4_9ALTE</name>
<feature type="transmembrane region" description="Helical" evidence="7">
    <location>
        <begin position="100"/>
        <end position="124"/>
    </location>
</feature>
<dbReference type="InterPro" id="IPR002751">
    <property type="entry name" value="CbiM/NikMN"/>
</dbReference>
<keyword evidence="2" id="KW-0813">Transport</keyword>
<sequence length="214" mass="24200">MTILQIICLVAFIIVIGLTIKNIPFAQFRADSRRQHIVFGAAASVFFLWIFRAGIFPGLDVHFLWLPALALILGFRFAILAASFALAGTTVIGLDSWSMFGVNGLLGICAPIALTYVIYIISFHRIPRNLFVYIFVCAFFPGAAMIAIKMGLLGGYYFIDGMYEWEVIKDNYLILIPLLLFPEGMLNGMTLTLLTIYKPEWIYTFHDKFYIDNK</sequence>
<gene>
    <name evidence="8" type="ORF">OPS25_09695</name>
</gene>
<comment type="subcellular location">
    <subcellularLocation>
        <location evidence="1">Cell membrane</location>
        <topology evidence="1">Multi-pass membrane protein</topology>
    </subcellularLocation>
</comment>
<dbReference type="Pfam" id="PF01891">
    <property type="entry name" value="CbiM"/>
    <property type="match status" value="1"/>
</dbReference>
<keyword evidence="4 7" id="KW-0812">Transmembrane</keyword>
<evidence type="ECO:0000256" key="5">
    <source>
        <dbReference type="ARBA" id="ARBA00022989"/>
    </source>
</evidence>
<dbReference type="Gene3D" id="1.10.1760.20">
    <property type="match status" value="1"/>
</dbReference>
<feature type="transmembrane region" description="Helical" evidence="7">
    <location>
        <begin position="37"/>
        <end position="59"/>
    </location>
</feature>
<evidence type="ECO:0000256" key="4">
    <source>
        <dbReference type="ARBA" id="ARBA00022692"/>
    </source>
</evidence>
<evidence type="ECO:0000256" key="2">
    <source>
        <dbReference type="ARBA" id="ARBA00022448"/>
    </source>
</evidence>
<feature type="transmembrane region" description="Helical" evidence="7">
    <location>
        <begin position="6"/>
        <end position="25"/>
    </location>
</feature>